<dbReference type="SUPFAM" id="SSF53756">
    <property type="entry name" value="UDP-Glycosyltransferase/glycogen phosphorylase"/>
    <property type="match status" value="1"/>
</dbReference>
<gene>
    <name evidence="3" type="ORF">P7M15_05480</name>
</gene>
<accession>A0AAW6Q932</accession>
<dbReference type="GO" id="GO:0016757">
    <property type="term" value="F:glycosyltransferase activity"/>
    <property type="evidence" value="ECO:0007669"/>
    <property type="project" value="InterPro"/>
</dbReference>
<dbReference type="GO" id="GO:1901135">
    <property type="term" value="P:carbohydrate derivative metabolic process"/>
    <property type="evidence" value="ECO:0007669"/>
    <property type="project" value="UniProtKB-ARBA"/>
</dbReference>
<feature type="domain" description="Glycosyl transferase family 1" evidence="1">
    <location>
        <begin position="193"/>
        <end position="359"/>
    </location>
</feature>
<comment type="caution">
    <text evidence="3">The sequence shown here is derived from an EMBL/GenBank/DDBJ whole genome shotgun (WGS) entry which is preliminary data.</text>
</comment>
<dbReference type="Pfam" id="PF13439">
    <property type="entry name" value="Glyco_transf_4"/>
    <property type="match status" value="1"/>
</dbReference>
<name>A0AAW6Q932_9PAST</name>
<evidence type="ECO:0000313" key="4">
    <source>
        <dbReference type="Proteomes" id="UP001214976"/>
    </source>
</evidence>
<evidence type="ECO:0000259" key="2">
    <source>
        <dbReference type="Pfam" id="PF13439"/>
    </source>
</evidence>
<dbReference type="PANTHER" id="PTHR12526">
    <property type="entry name" value="GLYCOSYLTRANSFERASE"/>
    <property type="match status" value="1"/>
</dbReference>
<dbReference type="CDD" id="cd03801">
    <property type="entry name" value="GT4_PimA-like"/>
    <property type="match status" value="1"/>
</dbReference>
<evidence type="ECO:0000313" key="3">
    <source>
        <dbReference type="EMBL" id="MDG2949973.1"/>
    </source>
</evidence>
<dbReference type="InterPro" id="IPR001296">
    <property type="entry name" value="Glyco_trans_1"/>
</dbReference>
<dbReference type="EMBL" id="JARQTW010000008">
    <property type="protein sequence ID" value="MDG2949973.1"/>
    <property type="molecule type" value="Genomic_DNA"/>
</dbReference>
<evidence type="ECO:0000259" key="1">
    <source>
        <dbReference type="Pfam" id="PF00534"/>
    </source>
</evidence>
<dbReference type="Gene3D" id="3.40.50.2000">
    <property type="entry name" value="Glycogen Phosphorylase B"/>
    <property type="match status" value="2"/>
</dbReference>
<dbReference type="AlphaFoldDB" id="A0AAW6Q932"/>
<dbReference type="Pfam" id="PF00534">
    <property type="entry name" value="Glycos_transf_1"/>
    <property type="match status" value="1"/>
</dbReference>
<dbReference type="InterPro" id="IPR028098">
    <property type="entry name" value="Glyco_trans_4-like_N"/>
</dbReference>
<protein>
    <submittedName>
        <fullName evidence="3">Glycosyltransferase family 4 protein</fullName>
    </submittedName>
</protein>
<feature type="domain" description="Glycosyltransferase subfamily 4-like N-terminal" evidence="2">
    <location>
        <begin position="15"/>
        <end position="180"/>
    </location>
</feature>
<dbReference type="Proteomes" id="UP001214976">
    <property type="component" value="Unassembled WGS sequence"/>
</dbReference>
<sequence>MINILYLHAGAEMYGADKVLLDLIKGLDKTKFTPYVVLPCDGVLVEELQAIGVKVFIIDYPILRRKYFNPKGIFSYFFSYFSKSNELAEFMKGKNISLIHNNTTAVLEGMYVSYKLNIPLLWHVHEIIVSPKFIYKLISFFLAKSADKIVTVSNAVKGSYLKSGFFKTDKYIQTIYNGVDSYKYLPLPRTQVEQYKSELNIPVNSQVVGMIGRINAWKGQGDFLDAVAPLLEENENLYAVIVGGVFGGEEWRLKQLKEKIANIKHHKQIILLDFQKDTVKLYNIFDIFVLPSTNPDPLPTVVLEAMACGKPIIGYAHGGITEMVTDNGSLVEVRNTQLLSNAIRELLNNPEKLTELSDKSVNRQNTYFSLDVYIQNFEKIYESLTKRK</sequence>
<reference evidence="3" key="1">
    <citation type="submission" date="2023-03" db="EMBL/GenBank/DDBJ databases">
        <title>Classification of Bisgaard taxon 6 and taxon 10 as Exercitatus varius gen. nov., spec. nov.</title>
        <authorList>
            <person name="Christensen H."/>
        </authorList>
    </citation>
    <scope>NUCLEOTIDE SEQUENCE</scope>
    <source>
        <strain evidence="3">86116</strain>
    </source>
</reference>
<organism evidence="3 4">
    <name type="scientific">Exercitatus varius</name>
    <dbReference type="NCBI Taxonomy" id="67857"/>
    <lineage>
        <taxon>Bacteria</taxon>
        <taxon>Pseudomonadati</taxon>
        <taxon>Pseudomonadota</taxon>
        <taxon>Gammaproteobacteria</taxon>
        <taxon>Pasteurellales</taxon>
        <taxon>Pasteurellaceae</taxon>
        <taxon>Exercitatus</taxon>
    </lineage>
</organism>
<dbReference type="RefSeq" id="WP_317477072.1">
    <property type="nucleotide sequence ID" value="NZ_JARQTW010000008.1"/>
</dbReference>
<proteinExistence type="predicted"/>